<sequence>MARNRRGSYRHSQSGEWTVIAIDKEISAVAVVSIPYEYFEKVTDEFRDIQHYKEIEGDREKYLKEYFKPTLEKVQRKYPIRIKYFVKVNPYFWNYIDFLAKSGLELIVDDGLWEAFRHRFSGAQISLVKEGNIKKNIKRLKRELREARKRDDFQRIVELERLLELEERRRIFITIADNFLHLKTLKSKQ</sequence>
<proteinExistence type="predicted"/>
<dbReference type="RefSeq" id="WP_013087929.1">
    <property type="nucleotide sequence ID" value="NC_014110.1"/>
</dbReference>
<accession>D6MY11</accession>
<dbReference type="AlphaFoldDB" id="D6MY11"/>
<evidence type="ECO:0000313" key="1">
    <source>
        <dbReference type="EMBL" id="ADF80212.1"/>
    </source>
</evidence>
<name>D6MY11_9EURY</name>
<geneLocation type="plasmid" evidence="1">
    <name>pP12-1</name>
</geneLocation>
<protein>
    <submittedName>
        <fullName evidence="1">p12-5p</fullName>
    </submittedName>
</protein>
<keyword evidence="1" id="KW-0614">Plasmid</keyword>
<organism evidence="1">
    <name type="scientific">Pyrococcus sp. 12/1</name>
    <dbReference type="NCBI Taxonomy" id="758582"/>
    <lineage>
        <taxon>Archaea</taxon>
        <taxon>Methanobacteriati</taxon>
        <taxon>Methanobacteriota</taxon>
        <taxon>Thermococci</taxon>
        <taxon>Thermococcales</taxon>
        <taxon>Thermococcaceae</taxon>
        <taxon>Pyrococcus</taxon>
    </lineage>
</organism>
<reference evidence="1" key="1">
    <citation type="journal article" date="2010" name="Nucleic Acids Res.">
        <title>Two novel families of plasmids from hyperthermophilic archaea encoding new families of replication proteins.</title>
        <authorList>
            <person name="Soler N."/>
            <person name="Marguet E."/>
            <person name="Cortez D."/>
            <person name="Desnoues N."/>
            <person name="Keller J."/>
            <person name="van Tilbeurgh H."/>
            <person name="Sezonov G."/>
            <person name="Forterre P."/>
        </authorList>
    </citation>
    <scope>NUCLEOTIDE SEQUENCE</scope>
    <source>
        <strain evidence="1">12/1</strain>
        <plasmid evidence="1">pP12-1</plasmid>
    </source>
</reference>
<dbReference type="EMBL" id="GU056178">
    <property type="protein sequence ID" value="ADF80212.1"/>
    <property type="molecule type" value="Genomic_DNA"/>
</dbReference>
<gene>
    <name evidence="1" type="ORF">p12-5</name>
</gene>